<dbReference type="GO" id="GO:0003984">
    <property type="term" value="F:acetolactate synthase activity"/>
    <property type="evidence" value="ECO:0007669"/>
    <property type="project" value="TreeGrafter"/>
</dbReference>
<feature type="non-terminal residue" evidence="3">
    <location>
        <position position="137"/>
    </location>
</feature>
<dbReference type="GO" id="GO:0030976">
    <property type="term" value="F:thiamine pyrophosphate binding"/>
    <property type="evidence" value="ECO:0007669"/>
    <property type="project" value="InterPro"/>
</dbReference>
<dbReference type="SUPFAM" id="SSF52518">
    <property type="entry name" value="Thiamin diphosphate-binding fold (THDP-binding)"/>
    <property type="match status" value="1"/>
</dbReference>
<evidence type="ECO:0000313" key="3">
    <source>
        <dbReference type="EMBL" id="EPX87670.1"/>
    </source>
</evidence>
<dbReference type="RefSeq" id="WP_021096487.1">
    <property type="nucleotide sequence ID" value="NZ_KE557320.1"/>
</dbReference>
<dbReference type="AlphaFoldDB" id="S9SC34"/>
<name>S9SC34_9RHOB</name>
<dbReference type="EMBL" id="AOLV01000005">
    <property type="protein sequence ID" value="EPX87670.1"/>
    <property type="molecule type" value="Genomic_DNA"/>
</dbReference>
<keyword evidence="4" id="KW-1185">Reference proteome</keyword>
<accession>S9SC34</accession>
<dbReference type="GO" id="GO:0005948">
    <property type="term" value="C:acetolactate synthase complex"/>
    <property type="evidence" value="ECO:0007669"/>
    <property type="project" value="TreeGrafter"/>
</dbReference>
<evidence type="ECO:0000256" key="1">
    <source>
        <dbReference type="ARBA" id="ARBA00007812"/>
    </source>
</evidence>
<dbReference type="STRING" id="1123069.ruthe_00376"/>
<comment type="similarity">
    <text evidence="1">Belongs to the TPP enzyme family.</text>
</comment>
<dbReference type="Gene3D" id="3.40.50.970">
    <property type="match status" value="1"/>
</dbReference>
<sequence length="137" mass="14558">MPRVFSVPGESFLAALDGLLDAGIPNIVCRHEGGAAMMAEATGKLTGQPGICLVTRGPGATNAAAGVHVARQDSTPMILFIGDIERGHRDREAFQEVDFRSMFAPLAKWTAEIGQTERIPEYVARAFHVATSGRPGP</sequence>
<dbReference type="GO" id="GO:0009097">
    <property type="term" value="P:isoleucine biosynthetic process"/>
    <property type="evidence" value="ECO:0007669"/>
    <property type="project" value="TreeGrafter"/>
</dbReference>
<dbReference type="InterPro" id="IPR045229">
    <property type="entry name" value="TPP_enz"/>
</dbReference>
<evidence type="ECO:0000313" key="4">
    <source>
        <dbReference type="Proteomes" id="UP000015346"/>
    </source>
</evidence>
<dbReference type="CDD" id="cd07035">
    <property type="entry name" value="TPP_PYR_POX_like"/>
    <property type="match status" value="1"/>
</dbReference>
<dbReference type="Proteomes" id="UP000015346">
    <property type="component" value="Unassembled WGS sequence"/>
</dbReference>
<dbReference type="Pfam" id="PF02776">
    <property type="entry name" value="TPP_enzyme_N"/>
    <property type="match status" value="1"/>
</dbReference>
<gene>
    <name evidence="3" type="ORF">ruthe_00376</name>
</gene>
<dbReference type="GO" id="GO:0050660">
    <property type="term" value="F:flavin adenine dinucleotide binding"/>
    <property type="evidence" value="ECO:0007669"/>
    <property type="project" value="TreeGrafter"/>
</dbReference>
<evidence type="ECO:0000259" key="2">
    <source>
        <dbReference type="Pfam" id="PF02776"/>
    </source>
</evidence>
<dbReference type="InterPro" id="IPR029061">
    <property type="entry name" value="THDP-binding"/>
</dbReference>
<dbReference type="GO" id="GO:0009099">
    <property type="term" value="P:L-valine biosynthetic process"/>
    <property type="evidence" value="ECO:0007669"/>
    <property type="project" value="TreeGrafter"/>
</dbReference>
<organism evidence="3 4">
    <name type="scientific">Rubellimicrobium thermophilum DSM 16684</name>
    <dbReference type="NCBI Taxonomy" id="1123069"/>
    <lineage>
        <taxon>Bacteria</taxon>
        <taxon>Pseudomonadati</taxon>
        <taxon>Pseudomonadota</taxon>
        <taxon>Alphaproteobacteria</taxon>
        <taxon>Rhodobacterales</taxon>
        <taxon>Roseobacteraceae</taxon>
        <taxon>Rubellimicrobium</taxon>
    </lineage>
</organism>
<comment type="caution">
    <text evidence="3">The sequence shown here is derived from an EMBL/GenBank/DDBJ whole genome shotgun (WGS) entry which is preliminary data.</text>
</comment>
<protein>
    <submittedName>
        <fullName evidence="3">Thiamine pyrophosphate enzyme, N-terminal TPP binding domain protein</fullName>
    </submittedName>
</protein>
<dbReference type="PANTHER" id="PTHR18968">
    <property type="entry name" value="THIAMINE PYROPHOSPHATE ENZYMES"/>
    <property type="match status" value="1"/>
</dbReference>
<dbReference type="PANTHER" id="PTHR18968:SF120">
    <property type="entry name" value="ACETOLACTATE SYNTHASE LARGE SUBUNIT"/>
    <property type="match status" value="1"/>
</dbReference>
<feature type="domain" description="Thiamine pyrophosphate enzyme N-terminal TPP-binding" evidence="2">
    <location>
        <begin position="3"/>
        <end position="101"/>
    </location>
</feature>
<reference evidence="3 4" key="1">
    <citation type="journal article" date="2013" name="Stand. Genomic Sci.">
        <title>Genome sequence of the reddish-pigmented Rubellimicrobium thermophilum type strain (DSM 16684(T)), a member of the Roseobacter clade.</title>
        <authorList>
            <person name="Fiebig A."/>
            <person name="Riedel T."/>
            <person name="Gronow S."/>
            <person name="Petersen J."/>
            <person name="Klenk H.P."/>
            <person name="Goker M."/>
        </authorList>
    </citation>
    <scope>NUCLEOTIDE SEQUENCE [LARGE SCALE GENOMIC DNA]</scope>
    <source>
        <strain evidence="3 4">DSM 16684</strain>
    </source>
</reference>
<dbReference type="InterPro" id="IPR012001">
    <property type="entry name" value="Thiamin_PyroP_enz_TPP-bd_dom"/>
</dbReference>
<dbReference type="HOGENOM" id="CLU_013748_7_6_5"/>
<proteinExistence type="inferred from homology"/>